<sequence>MMPSRKSCSELGCNKLAATGGICVAHGGGKTCQFEGCKKGYQRGGFCRKHGGGSRCTMPFCRKVDAGRGLCRSHGGGKRCKKPECTKADVGGGFCTAHGGGTRCRFPSCDKNSQGGGFCRAHGGGRRCSEPNCTKMGKGASGKCPEHGGPALCRAPNCRKMARGTLGFCNDHGDEDVSCSDDSMLEPTRLRPRAMSLLAPDPSSSPPHPPLPLPEPAVTFVYRRLLVQALLQGPWTESRVHGILRGETNVRSVHVLGYRHSALPPKHPKTSVCFVVRGTMTSLELKTTFDALQMQCMVLEESAVDDVDVLVETVLDVNGMMCMANCGNTVLRSMRNCALVEQAHLDFEAAQVIVTSRNASAHALISCLQAVGFEANLVAMQPLPTQRRFHLHLASKRSVTAELCRTLETVLGHVEGVERILHVGPRDTPMSSSHDLVVTGFFDTHEVTLVASSTLGVQLIPSDQSLASTNEDGMWSPATYSQDRPGQSIPMLPAPLQTSHDCTLACTENGCIKYRTTMAHTAALAVGWAVPGCGMAFGFECNCGDACKCEGCPTHNPLPPSSSLHA</sequence>
<evidence type="ECO:0000313" key="2">
    <source>
        <dbReference type="EMBL" id="KAF0683752.1"/>
    </source>
</evidence>
<protein>
    <submittedName>
        <fullName evidence="3">Aste57867_24222 protein</fullName>
    </submittedName>
</protein>
<dbReference type="PANTHER" id="PTHR31827">
    <property type="entry name" value="EMB|CAB89363.1"/>
    <property type="match status" value="1"/>
</dbReference>
<name>A0A485LU69_9STRA</name>
<reference evidence="2" key="2">
    <citation type="submission" date="2019-06" db="EMBL/GenBank/DDBJ databases">
        <title>Genomics analysis of Aphanomyces spp. identifies a new class of oomycete effector associated with host adaptation.</title>
        <authorList>
            <person name="Gaulin E."/>
        </authorList>
    </citation>
    <scope>NUCLEOTIDE SEQUENCE</scope>
    <source>
        <strain evidence="2">CBS 578.67</strain>
    </source>
</reference>
<dbReference type="GO" id="GO:0046872">
    <property type="term" value="F:metal ion binding"/>
    <property type="evidence" value="ECO:0007669"/>
    <property type="project" value="InterPro"/>
</dbReference>
<dbReference type="Proteomes" id="UP000332933">
    <property type="component" value="Unassembled WGS sequence"/>
</dbReference>
<feature type="domain" description="WRKY19-like zinc finger" evidence="1">
    <location>
        <begin position="101"/>
        <end position="124"/>
    </location>
</feature>
<dbReference type="OrthoDB" id="63055at2759"/>
<dbReference type="PANTHER" id="PTHR31827:SF1">
    <property type="entry name" value="EMB|CAB89363.1"/>
    <property type="match status" value="1"/>
</dbReference>
<accession>A0A485LU69</accession>
<feature type="domain" description="WRKY19-like zinc finger" evidence="1">
    <location>
        <begin position="77"/>
        <end position="100"/>
    </location>
</feature>
<dbReference type="InterPro" id="IPR036163">
    <property type="entry name" value="HMA_dom_sf"/>
</dbReference>
<organism evidence="3 4">
    <name type="scientific">Aphanomyces stellatus</name>
    <dbReference type="NCBI Taxonomy" id="120398"/>
    <lineage>
        <taxon>Eukaryota</taxon>
        <taxon>Sar</taxon>
        <taxon>Stramenopiles</taxon>
        <taxon>Oomycota</taxon>
        <taxon>Saprolegniomycetes</taxon>
        <taxon>Saprolegniales</taxon>
        <taxon>Verrucalvaceae</taxon>
        <taxon>Aphanomyces</taxon>
    </lineage>
</organism>
<evidence type="ECO:0000259" key="1">
    <source>
        <dbReference type="Pfam" id="PF24906"/>
    </source>
</evidence>
<evidence type="ECO:0000313" key="3">
    <source>
        <dbReference type="EMBL" id="VFU00863.1"/>
    </source>
</evidence>
<dbReference type="EMBL" id="CAADRA010007400">
    <property type="protein sequence ID" value="VFU00863.1"/>
    <property type="molecule type" value="Genomic_DNA"/>
</dbReference>
<dbReference type="Gene3D" id="3.30.70.100">
    <property type="match status" value="1"/>
</dbReference>
<evidence type="ECO:0000313" key="4">
    <source>
        <dbReference type="Proteomes" id="UP000332933"/>
    </source>
</evidence>
<dbReference type="InterPro" id="IPR056866">
    <property type="entry name" value="Znf_WRKY19"/>
</dbReference>
<gene>
    <name evidence="3" type="primary">Aste57867_24222</name>
    <name evidence="2" type="ORF">As57867_024147</name>
    <name evidence="3" type="ORF">ASTE57867_24222</name>
</gene>
<dbReference type="EMBL" id="VJMH01007374">
    <property type="protein sequence ID" value="KAF0683752.1"/>
    <property type="molecule type" value="Genomic_DNA"/>
</dbReference>
<dbReference type="AlphaFoldDB" id="A0A485LU69"/>
<reference evidence="3 4" key="1">
    <citation type="submission" date="2019-03" db="EMBL/GenBank/DDBJ databases">
        <authorList>
            <person name="Gaulin E."/>
            <person name="Dumas B."/>
        </authorList>
    </citation>
    <scope>NUCLEOTIDE SEQUENCE [LARGE SCALE GENOMIC DNA]</scope>
    <source>
        <strain evidence="3">CBS 568.67</strain>
    </source>
</reference>
<keyword evidence="4" id="KW-1185">Reference proteome</keyword>
<dbReference type="SUPFAM" id="SSF55008">
    <property type="entry name" value="HMA, heavy metal-associated domain"/>
    <property type="match status" value="1"/>
</dbReference>
<dbReference type="Pfam" id="PF24906">
    <property type="entry name" value="Zf_WRKY19"/>
    <property type="match status" value="2"/>
</dbReference>
<proteinExistence type="predicted"/>